<evidence type="ECO:0000313" key="3">
    <source>
        <dbReference type="Proteomes" id="UP000434172"/>
    </source>
</evidence>
<feature type="region of interest" description="Disordered" evidence="1">
    <location>
        <begin position="139"/>
        <end position="160"/>
    </location>
</feature>
<reference evidence="2 3" key="1">
    <citation type="submission" date="2019-12" db="EMBL/GenBank/DDBJ databases">
        <title>A genome sequence resource for the geographically widespread anthracnose pathogen Colletotrichum asianum.</title>
        <authorList>
            <person name="Meng Y."/>
        </authorList>
    </citation>
    <scope>NUCLEOTIDE SEQUENCE [LARGE SCALE GENOMIC DNA]</scope>
    <source>
        <strain evidence="2 3">ICMP 18580</strain>
    </source>
</reference>
<dbReference type="EMBL" id="WOWK01000001">
    <property type="protein sequence ID" value="KAF0332067.1"/>
    <property type="molecule type" value="Genomic_DNA"/>
</dbReference>
<sequence>MRDIGGHLEWVPSETRFRAFAAPDLPVREPPSRPSSIGSALRHIRYAIHSAAVRHANPHPRKDHSTENMVRTPSATSHAVALVPSVPALPVHLFNKSRPDSRFRRLFSSHNCHEQLSLVMCPAGGSITAAGTNTSITTHARLSRSQSRSAISGPLQNLLV</sequence>
<protein>
    <submittedName>
        <fullName evidence="2">Uncharacterized protein</fullName>
    </submittedName>
</protein>
<dbReference type="AlphaFoldDB" id="A0A8H3WTL9"/>
<evidence type="ECO:0000313" key="2">
    <source>
        <dbReference type="EMBL" id="KAF0332067.1"/>
    </source>
</evidence>
<keyword evidence="3" id="KW-1185">Reference proteome</keyword>
<name>A0A8H3WTL9_9PEZI</name>
<feature type="compositionally biased region" description="Polar residues" evidence="1">
    <location>
        <begin position="139"/>
        <end position="150"/>
    </location>
</feature>
<feature type="region of interest" description="Disordered" evidence="1">
    <location>
        <begin position="56"/>
        <end position="76"/>
    </location>
</feature>
<organism evidence="2 3">
    <name type="scientific">Colletotrichum asianum</name>
    <dbReference type="NCBI Taxonomy" id="702518"/>
    <lineage>
        <taxon>Eukaryota</taxon>
        <taxon>Fungi</taxon>
        <taxon>Dikarya</taxon>
        <taxon>Ascomycota</taxon>
        <taxon>Pezizomycotina</taxon>
        <taxon>Sordariomycetes</taxon>
        <taxon>Hypocreomycetidae</taxon>
        <taxon>Glomerellales</taxon>
        <taxon>Glomerellaceae</taxon>
        <taxon>Colletotrichum</taxon>
        <taxon>Colletotrichum gloeosporioides species complex</taxon>
    </lineage>
</organism>
<gene>
    <name evidence="2" type="ORF">GQ607_000083</name>
</gene>
<dbReference type="Proteomes" id="UP000434172">
    <property type="component" value="Unassembled WGS sequence"/>
</dbReference>
<comment type="caution">
    <text evidence="2">The sequence shown here is derived from an EMBL/GenBank/DDBJ whole genome shotgun (WGS) entry which is preliminary data.</text>
</comment>
<evidence type="ECO:0000256" key="1">
    <source>
        <dbReference type="SAM" id="MobiDB-lite"/>
    </source>
</evidence>
<proteinExistence type="predicted"/>
<accession>A0A8H3WTL9</accession>
<feature type="compositionally biased region" description="Polar residues" evidence="1">
    <location>
        <begin position="67"/>
        <end position="76"/>
    </location>
</feature>